<proteinExistence type="predicted"/>
<keyword evidence="4" id="KW-0624">Polysaccharide degradation</keyword>
<accession>F8IHS6</accession>
<evidence type="ECO:0000313" key="7">
    <source>
        <dbReference type="Proteomes" id="UP000000292"/>
    </source>
</evidence>
<dbReference type="PANTHER" id="PTHR43576">
    <property type="entry name" value="ALPHA-L-ARABINOFURANOSIDASE C-RELATED"/>
    <property type="match status" value="1"/>
</dbReference>
<dbReference type="PATRIC" id="fig|1048834.4.peg.56"/>
<dbReference type="HOGENOM" id="CLU_297299_0_0_9"/>
<evidence type="ECO:0000256" key="4">
    <source>
        <dbReference type="ARBA" id="ARBA00023326"/>
    </source>
</evidence>
<keyword evidence="4" id="KW-0119">Carbohydrate metabolism</keyword>
<dbReference type="Gene3D" id="2.60.120.380">
    <property type="match status" value="1"/>
</dbReference>
<evidence type="ECO:0000256" key="2">
    <source>
        <dbReference type="ARBA" id="ARBA00022801"/>
    </source>
</evidence>
<dbReference type="InterPro" id="IPR018087">
    <property type="entry name" value="Glyco_hydro_5_CS"/>
</dbReference>
<keyword evidence="3" id="KW-0326">Glycosidase</keyword>
<dbReference type="EMBL" id="CP002902">
    <property type="protein sequence ID" value="AEJ42043.1"/>
    <property type="molecule type" value="Genomic_DNA"/>
</dbReference>
<evidence type="ECO:0000256" key="5">
    <source>
        <dbReference type="SAM" id="MobiDB-lite"/>
    </source>
</evidence>
<dbReference type="GO" id="GO:0004553">
    <property type="term" value="F:hydrolase activity, hydrolyzing O-glycosyl compounds"/>
    <property type="evidence" value="ECO:0007669"/>
    <property type="project" value="InterPro"/>
</dbReference>
<organism evidence="6 7">
    <name type="scientific">Alicyclobacillus acidocaldarius (strain Tc-4-1)</name>
    <name type="common">Bacillus acidocaldarius</name>
    <dbReference type="NCBI Taxonomy" id="1048834"/>
    <lineage>
        <taxon>Bacteria</taxon>
        <taxon>Bacillati</taxon>
        <taxon>Bacillota</taxon>
        <taxon>Bacilli</taxon>
        <taxon>Bacillales</taxon>
        <taxon>Alicyclobacillaceae</taxon>
        <taxon>Alicyclobacillus</taxon>
    </lineage>
</organism>
<evidence type="ECO:0000256" key="3">
    <source>
        <dbReference type="ARBA" id="ARBA00023295"/>
    </source>
</evidence>
<dbReference type="Gene3D" id="2.60.40.10">
    <property type="entry name" value="Immunoglobulins"/>
    <property type="match status" value="1"/>
</dbReference>
<reference evidence="6 7" key="1">
    <citation type="journal article" date="2011" name="J. Bacteriol.">
        <title>Complete Genome Sequence of Alicyclobacillus acidocaldarius Strain Tc-4-1.</title>
        <authorList>
            <person name="Chen Y."/>
            <person name="He Y."/>
            <person name="Zhang B."/>
            <person name="Yang J."/>
            <person name="Li W."/>
            <person name="Dong Z."/>
            <person name="Hu S."/>
        </authorList>
    </citation>
    <scope>NUCLEOTIDE SEQUENCE [LARGE SCALE GENOMIC DNA]</scope>
    <source>
        <strain evidence="6 7">Tc-4-1</strain>
    </source>
</reference>
<dbReference type="AlphaFoldDB" id="F8IHS6"/>
<dbReference type="eggNOG" id="COG3534">
    <property type="taxonomic scope" value="Bacteria"/>
</dbReference>
<keyword evidence="2" id="KW-0378">Hydrolase</keyword>
<dbReference type="Proteomes" id="UP000000292">
    <property type="component" value="Chromosome"/>
</dbReference>
<dbReference type="SUPFAM" id="SSF51445">
    <property type="entry name" value="(Trans)glycosidases"/>
    <property type="match status" value="1"/>
</dbReference>
<reference evidence="7" key="2">
    <citation type="submission" date="2011-06" db="EMBL/GenBank/DDBJ databases">
        <title>The complete genome sequence of Alicyclobacillus acidocaldarius sp. Tc-4-1.</title>
        <authorList>
            <person name="Chen Y."/>
            <person name="He Y."/>
            <person name="Dong Z."/>
            <person name="Hu S."/>
        </authorList>
    </citation>
    <scope>NUCLEOTIDE SEQUENCE [LARGE SCALE GENOMIC DNA]</scope>
    <source>
        <strain evidence="7">Tc-4-1</strain>
    </source>
</reference>
<sequence length="1013" mass="107264">MRCNAETAAVGIAKKMLIDIIDNRSYNESKSILLNRFDLGETAFVHGGITLKKTWSASLAAVITLWTGASPTWAAAHPTAHLASQHRPSLASRVRADDLASTSMTMEMQVIHDALTVPELDAVQAAAQAASNLSTSQWLQWLYPNASPATSAQSQAAQAVANLFNLATYGAVSTRGSNAAQILQTLQSISPLLSSPAVGLFYQSFLTVIGQSSKAILAGQASSSTVGNALAQAASLSPTISAYLRQNGLSPSDLARTWSSFETQVDPQGAAQTALMTRICTNALGFGAPTASANITVNAAARLRTVPATAFGLNAAVWDSGLNSQTVISEVQALHPALIRWPGGSISDVYNWETNTRNDGGYVNPNDTFDNFMQFVNAVGSTPIITVNYGTGTPQLAADWVKYADVTHHDNVLYWELGNEVYGNGYYNGNGWEADDHAVPNEPQKGNPGLSPEAYAQNALQFIQAMRAVDPNIKIGAVLTMPYNWPWGATVNGNDDWNTVVLKALGPYIDFVDVHWYPETPGQETDARAPRRHGSDPRHGGGTQSRDQRIRRIERKNIQIFVTETNSVSYNPGQQSTNLPEALFLADDLAGFVQAGAANVDWWDLLNGAEDNYTSPSLYGQNLFGDYGLLSSGQTTPKGVQEPPEYTPLPPYYGFQLVSDFARPGDTFLGSASSQSDIDVHAVREPNGDISLMLVNRSPSTIYSANLNVLGVGPYAITKALVYGEGSSAVTPALTLPTAHSVKLMPYSGMDLVLHPLIPAPHAAASVTDTLALSSPTVTAGGSETVTASFNSDRPVHGATVELELYDSTGDLVASHQVTGVDIAPGAPASESWSFAAPSANGTYSVEAFAFDPATGATYDADTAGATLTVNQPPAAKYGDIVTQNTVITVNGTTYTVPAPDANGHYPSGTNISIAPGDTVTIQTTFANVSSTDALQNGLIDVEVDGQSGAIFQKYWPSTTLLPGQTQTVTATWQVPSSVTAGTYPLNFQAFDTSNWTGNCYFTNGGVVNFVVS</sequence>
<gene>
    <name evidence="6" type="ordered locus">TC41_0063</name>
</gene>
<dbReference type="GO" id="GO:0000272">
    <property type="term" value="P:polysaccharide catabolic process"/>
    <property type="evidence" value="ECO:0007669"/>
    <property type="project" value="UniProtKB-KW"/>
</dbReference>
<comment type="pathway">
    <text evidence="1">Glycan metabolism.</text>
</comment>
<evidence type="ECO:0000256" key="1">
    <source>
        <dbReference type="ARBA" id="ARBA00004881"/>
    </source>
</evidence>
<dbReference type="KEGG" id="aad:TC41_0063"/>
<dbReference type="STRING" id="1048834.TC41_0063"/>
<feature type="region of interest" description="Disordered" evidence="5">
    <location>
        <begin position="520"/>
        <end position="549"/>
    </location>
</feature>
<dbReference type="PANTHER" id="PTHR43576:SF3">
    <property type="entry name" value="ALPHA-L-ARABINOFURANOSIDASE C"/>
    <property type="match status" value="1"/>
</dbReference>
<dbReference type="eggNOG" id="COG1361">
    <property type="taxonomic scope" value="Bacteria"/>
</dbReference>
<feature type="compositionally biased region" description="Basic and acidic residues" evidence="5">
    <location>
        <begin position="525"/>
        <end position="539"/>
    </location>
</feature>
<dbReference type="Gene3D" id="3.20.20.80">
    <property type="entry name" value="Glycosidases"/>
    <property type="match status" value="1"/>
</dbReference>
<protein>
    <submittedName>
        <fullName evidence="6">Alpha-L-arabinofuranosidase-like protein</fullName>
    </submittedName>
</protein>
<dbReference type="InterPro" id="IPR013783">
    <property type="entry name" value="Ig-like_fold"/>
</dbReference>
<name>F8IHS6_ALIAT</name>
<evidence type="ECO:0000313" key="6">
    <source>
        <dbReference type="EMBL" id="AEJ42043.1"/>
    </source>
</evidence>
<dbReference type="PROSITE" id="PS00659">
    <property type="entry name" value="GLYCOSYL_HYDROL_F5"/>
    <property type="match status" value="1"/>
</dbReference>
<dbReference type="InterPro" id="IPR017853">
    <property type="entry name" value="GH"/>
</dbReference>